<organism evidence="1 2">
    <name type="scientific">Nibea albiflora</name>
    <name type="common">Yellow drum</name>
    <name type="synonym">Corvina albiflora</name>
    <dbReference type="NCBI Taxonomy" id="240163"/>
    <lineage>
        <taxon>Eukaryota</taxon>
        <taxon>Metazoa</taxon>
        <taxon>Chordata</taxon>
        <taxon>Craniata</taxon>
        <taxon>Vertebrata</taxon>
        <taxon>Euteleostomi</taxon>
        <taxon>Actinopterygii</taxon>
        <taxon>Neopterygii</taxon>
        <taxon>Teleostei</taxon>
        <taxon>Neoteleostei</taxon>
        <taxon>Acanthomorphata</taxon>
        <taxon>Eupercaria</taxon>
        <taxon>Sciaenidae</taxon>
        <taxon>Nibea</taxon>
    </lineage>
</organism>
<evidence type="ECO:0000313" key="1">
    <source>
        <dbReference type="EMBL" id="KAG8004883.1"/>
    </source>
</evidence>
<sequence length="188" mass="21242">MRIVLLLCAAFALHAAAAGPVEKMADVQQPALVEKEEVVPVVEEHGGMERQVSCPFNWEQIGSRCFKFFNTRPSSWIDAERYCLRFDANLASIHSIEEYNHVQTMVKNSGAGYAKSWIGGTDSVKNSQWFWSDGSKFSFHFWGFDEPNNLGGKEHCIEMNDAEDFSWNDLPCDIKLPFVCGTRPLKSL</sequence>
<keyword evidence="2" id="KW-1185">Reference proteome</keyword>
<reference evidence="1" key="1">
    <citation type="submission" date="2020-04" db="EMBL/GenBank/DDBJ databases">
        <title>A chromosome-scale assembly and high-density genetic map of the yellow drum (Nibea albiflora) genome.</title>
        <authorList>
            <person name="Xu D."/>
            <person name="Zhang W."/>
            <person name="Chen R."/>
            <person name="Tan P."/>
            <person name="Wang L."/>
            <person name="Song H."/>
            <person name="Tian L."/>
            <person name="Zhu Q."/>
            <person name="Wang B."/>
        </authorList>
    </citation>
    <scope>NUCLEOTIDE SEQUENCE</scope>
    <source>
        <strain evidence="1">ZJHYS-2018</strain>
    </source>
</reference>
<name>A0ACB7ERQ2_NIBAL</name>
<gene>
    <name evidence="1" type="ORF">GBF38_010702</name>
</gene>
<protein>
    <submittedName>
        <fullName evidence="1">Ladderlectin</fullName>
    </submittedName>
</protein>
<dbReference type="Proteomes" id="UP000805704">
    <property type="component" value="Chromosome 23"/>
</dbReference>
<accession>A0ACB7ERQ2</accession>
<evidence type="ECO:0000313" key="2">
    <source>
        <dbReference type="Proteomes" id="UP000805704"/>
    </source>
</evidence>
<comment type="caution">
    <text evidence="1">The sequence shown here is derived from an EMBL/GenBank/DDBJ whole genome shotgun (WGS) entry which is preliminary data.</text>
</comment>
<dbReference type="EMBL" id="CM024811">
    <property type="protein sequence ID" value="KAG8004883.1"/>
    <property type="molecule type" value="Genomic_DNA"/>
</dbReference>
<proteinExistence type="predicted"/>